<gene>
    <name evidence="2" type="ORF">O181_089662</name>
</gene>
<protein>
    <submittedName>
        <fullName evidence="2">Uncharacterized protein</fullName>
    </submittedName>
</protein>
<evidence type="ECO:0000256" key="1">
    <source>
        <dbReference type="SAM" id="MobiDB-lite"/>
    </source>
</evidence>
<dbReference type="EMBL" id="AVOT02055395">
    <property type="protein sequence ID" value="MBW0549947.1"/>
    <property type="molecule type" value="Genomic_DNA"/>
</dbReference>
<dbReference type="Proteomes" id="UP000765509">
    <property type="component" value="Unassembled WGS sequence"/>
</dbReference>
<reference evidence="2" key="1">
    <citation type="submission" date="2021-03" db="EMBL/GenBank/DDBJ databases">
        <title>Draft genome sequence of rust myrtle Austropuccinia psidii MF-1, a brazilian biotype.</title>
        <authorList>
            <person name="Quecine M.C."/>
            <person name="Pachon D.M.R."/>
            <person name="Bonatelli M.L."/>
            <person name="Correr F.H."/>
            <person name="Franceschini L.M."/>
            <person name="Leite T.F."/>
            <person name="Margarido G.R.A."/>
            <person name="Almeida C.A."/>
            <person name="Ferrarezi J.A."/>
            <person name="Labate C.A."/>
        </authorList>
    </citation>
    <scope>NUCLEOTIDE SEQUENCE</scope>
    <source>
        <strain evidence="2">MF-1</strain>
    </source>
</reference>
<accession>A0A9Q3IU00</accession>
<evidence type="ECO:0000313" key="2">
    <source>
        <dbReference type="EMBL" id="MBW0549947.1"/>
    </source>
</evidence>
<dbReference type="AlphaFoldDB" id="A0A9Q3IU00"/>
<feature type="compositionally biased region" description="Acidic residues" evidence="1">
    <location>
        <begin position="166"/>
        <end position="176"/>
    </location>
</feature>
<feature type="region of interest" description="Disordered" evidence="1">
    <location>
        <begin position="163"/>
        <end position="182"/>
    </location>
</feature>
<evidence type="ECO:0000313" key="3">
    <source>
        <dbReference type="Proteomes" id="UP000765509"/>
    </source>
</evidence>
<name>A0A9Q3IU00_9BASI</name>
<sequence length="217" mass="24282">MAKRTPAPKLAKTHVLAIFNPWPLAITSGHQLKLSKFTPSFRGKTSLHQCTLNHGFRNGSYMKYIPFISLLFWSPPKIIPIQHSPPARKTRSQVRAQAVLTLTPRAPLDNTPEVPQLRGQLDRGPIMEGAEPFREEGRGPVRSNSFSGVVGQFPALSRTTLKGPVEDGEEEEENYDGTEGVPACKPLRYDQISKRFTRKTHHNSLKTSGSTINRYKI</sequence>
<organism evidence="2 3">
    <name type="scientific">Austropuccinia psidii MF-1</name>
    <dbReference type="NCBI Taxonomy" id="1389203"/>
    <lineage>
        <taxon>Eukaryota</taxon>
        <taxon>Fungi</taxon>
        <taxon>Dikarya</taxon>
        <taxon>Basidiomycota</taxon>
        <taxon>Pucciniomycotina</taxon>
        <taxon>Pucciniomycetes</taxon>
        <taxon>Pucciniales</taxon>
        <taxon>Sphaerophragmiaceae</taxon>
        <taxon>Austropuccinia</taxon>
    </lineage>
</organism>
<keyword evidence="3" id="KW-1185">Reference proteome</keyword>
<proteinExistence type="predicted"/>
<comment type="caution">
    <text evidence="2">The sequence shown here is derived from an EMBL/GenBank/DDBJ whole genome shotgun (WGS) entry which is preliminary data.</text>
</comment>